<evidence type="ECO:0000256" key="5">
    <source>
        <dbReference type="ARBA" id="ARBA00022842"/>
    </source>
</evidence>
<organism evidence="14 15">
    <name type="scientific">Agrilus planipennis</name>
    <name type="common">Emerald ash borer</name>
    <name type="synonym">Agrilus marcopoli</name>
    <dbReference type="NCBI Taxonomy" id="224129"/>
    <lineage>
        <taxon>Eukaryota</taxon>
        <taxon>Metazoa</taxon>
        <taxon>Ecdysozoa</taxon>
        <taxon>Arthropoda</taxon>
        <taxon>Hexapoda</taxon>
        <taxon>Insecta</taxon>
        <taxon>Pterygota</taxon>
        <taxon>Neoptera</taxon>
        <taxon>Endopterygota</taxon>
        <taxon>Coleoptera</taxon>
        <taxon>Polyphaga</taxon>
        <taxon>Elateriformia</taxon>
        <taxon>Buprestoidea</taxon>
        <taxon>Buprestidae</taxon>
        <taxon>Agrilinae</taxon>
        <taxon>Agrilus</taxon>
    </lineage>
</organism>
<dbReference type="PANTHER" id="PTHR11902:SF1">
    <property type="entry name" value="ENOLASE"/>
    <property type="match status" value="1"/>
</dbReference>
<dbReference type="SMART" id="SM01192">
    <property type="entry name" value="Enolase_C"/>
    <property type="match status" value="1"/>
</dbReference>
<evidence type="ECO:0000259" key="12">
    <source>
        <dbReference type="SMART" id="SM01192"/>
    </source>
</evidence>
<evidence type="ECO:0000256" key="9">
    <source>
        <dbReference type="ARBA" id="ARBA00032132"/>
    </source>
</evidence>
<keyword evidence="6" id="KW-0324">Glycolysis</keyword>
<dbReference type="GO" id="GO:0006096">
    <property type="term" value="P:glycolytic process"/>
    <property type="evidence" value="ECO:0007669"/>
    <property type="project" value="UniProtKB-UniPathway"/>
</dbReference>
<dbReference type="EC" id="4.2.1.11" evidence="3"/>
<dbReference type="InterPro" id="IPR020811">
    <property type="entry name" value="Enolase_N"/>
</dbReference>
<dbReference type="InterPro" id="IPR020810">
    <property type="entry name" value="Enolase_C"/>
</dbReference>
<evidence type="ECO:0000256" key="6">
    <source>
        <dbReference type="ARBA" id="ARBA00023152"/>
    </source>
</evidence>
<dbReference type="OrthoDB" id="1739814at2759"/>
<accession>A0A1W4X713</accession>
<dbReference type="GO" id="GO:0000287">
    <property type="term" value="F:magnesium ion binding"/>
    <property type="evidence" value="ECO:0007669"/>
    <property type="project" value="InterPro"/>
</dbReference>
<feature type="binding site" evidence="11">
    <location>
        <position position="247"/>
    </location>
    <ligand>
        <name>Mg(2+)</name>
        <dbReference type="ChEBI" id="CHEBI:18420"/>
    </ligand>
</feature>
<dbReference type="SFLD" id="SFLDG00178">
    <property type="entry name" value="enolase"/>
    <property type="match status" value="1"/>
</dbReference>
<dbReference type="InterPro" id="IPR029017">
    <property type="entry name" value="Enolase-like_N"/>
</dbReference>
<protein>
    <recommendedName>
        <fullName evidence="4">Enolase</fullName>
        <ecNumber evidence="3">4.2.1.11</ecNumber>
    </recommendedName>
    <alternativeName>
        <fullName evidence="8">2-phospho-D-glycerate hydro-lyase</fullName>
    </alternativeName>
    <alternativeName>
        <fullName evidence="9">2-phosphoglycerate dehydratase</fullName>
    </alternativeName>
</protein>
<dbReference type="Pfam" id="PF00113">
    <property type="entry name" value="Enolase_C"/>
    <property type="match status" value="1"/>
</dbReference>
<evidence type="ECO:0000256" key="8">
    <source>
        <dbReference type="ARBA" id="ARBA00031125"/>
    </source>
</evidence>
<proteinExistence type="inferred from homology"/>
<dbReference type="PANTHER" id="PTHR11902">
    <property type="entry name" value="ENOLASE"/>
    <property type="match status" value="1"/>
</dbReference>
<evidence type="ECO:0000256" key="3">
    <source>
        <dbReference type="ARBA" id="ARBA00012058"/>
    </source>
</evidence>
<feature type="active site" description="Proton donor" evidence="10">
    <location>
        <position position="212"/>
    </location>
</feature>
<keyword evidence="7" id="KW-0456">Lyase</keyword>
<evidence type="ECO:0000256" key="7">
    <source>
        <dbReference type="ARBA" id="ARBA00023239"/>
    </source>
</evidence>
<evidence type="ECO:0000256" key="10">
    <source>
        <dbReference type="PIRSR" id="PIRSR001400-1"/>
    </source>
</evidence>
<feature type="domain" description="Enolase N-terminal" evidence="13">
    <location>
        <begin position="3"/>
        <end position="136"/>
    </location>
</feature>
<dbReference type="GO" id="GO:0004634">
    <property type="term" value="F:phosphopyruvate hydratase activity"/>
    <property type="evidence" value="ECO:0007669"/>
    <property type="project" value="UniProtKB-EC"/>
</dbReference>
<dbReference type="PRINTS" id="PR00148">
    <property type="entry name" value="ENOLASE"/>
</dbReference>
<dbReference type="SUPFAM" id="SSF54826">
    <property type="entry name" value="Enolase N-terminal domain-like"/>
    <property type="match status" value="1"/>
</dbReference>
<name>A0A1W4X713_AGRPL</name>
<keyword evidence="11" id="KW-0479">Metal-binding</keyword>
<dbReference type="HAMAP" id="MF_00318">
    <property type="entry name" value="Enolase"/>
    <property type="match status" value="1"/>
</dbReference>
<dbReference type="Gene3D" id="3.20.20.120">
    <property type="entry name" value="Enolase-like C-terminal domain"/>
    <property type="match status" value="1"/>
</dbReference>
<dbReference type="Pfam" id="PF03952">
    <property type="entry name" value="Enolase_N"/>
    <property type="match status" value="1"/>
</dbReference>
<dbReference type="Proteomes" id="UP000192223">
    <property type="component" value="Unplaced"/>
</dbReference>
<dbReference type="KEGG" id="apln:108739020"/>
<dbReference type="UniPathway" id="UPA00109">
    <property type="reaction ID" value="UER00187"/>
</dbReference>
<feature type="domain" description="Enolase C-terminal TIM barrel" evidence="12">
    <location>
        <begin position="144"/>
        <end position="435"/>
    </location>
</feature>
<dbReference type="InterPro" id="IPR000941">
    <property type="entry name" value="Enolase"/>
</dbReference>
<evidence type="ECO:0000256" key="11">
    <source>
        <dbReference type="PIRSR" id="PIRSR001400-3"/>
    </source>
</evidence>
<dbReference type="GO" id="GO:0000015">
    <property type="term" value="C:phosphopyruvate hydratase complex"/>
    <property type="evidence" value="ECO:0007669"/>
    <property type="project" value="InterPro"/>
</dbReference>
<dbReference type="InParanoid" id="A0A1W4X713"/>
<evidence type="ECO:0000313" key="15">
    <source>
        <dbReference type="RefSeq" id="XP_018328188.1"/>
    </source>
</evidence>
<gene>
    <name evidence="15" type="primary">LOC108739020</name>
</gene>
<comment type="pathway">
    <text evidence="1">Carbohydrate degradation; glycolysis; pyruvate from D-glyceraldehyde 3-phosphate: step 4/5.</text>
</comment>
<dbReference type="SUPFAM" id="SSF51604">
    <property type="entry name" value="Enolase C-terminal domain-like"/>
    <property type="match status" value="1"/>
</dbReference>
<feature type="active site" description="Proton acceptor" evidence="10">
    <location>
        <position position="347"/>
    </location>
</feature>
<sequence length="436" mass="48128">MPIRNLYARQIFDCRGHPTVEVDLITELGLFRASVPAGVTTTASEYEAVELRDNEKNNFHGMSVFNAVDNINDVIAPEIKQSCFEVTQQKDLDNLLLGLDGTPNKSRLGVNATLAVSVAIAKAGAAKRGVPLYRHVSDLAGNRTFVLPVPCFNVITGGIQAGNKIPFEEFLIMPTGATSFADAMKMGTEVYHNLKKLLLAKYGTLAFYTTEEGAFAPNIKNPKDLLTILNKAIDTSKYKGRVEIAMDCGASTFYKKGKYDLNFKQKKSNPKSWLTADKLMKQYLDFIKKFPICSIEDPFNMDDSWKDWKSICEKTSIQVVGDYLTVSHPERIKQAIEMEACNCVSLKLNQAGTLTEIVQACMLAKQNGLGTVLSHRTGDTEDTYISDIVVGLKCGQLKGGAPSRSERMAKYNQLLRIEEELGPYATYAGKAFQNPA</sequence>
<reference evidence="15" key="1">
    <citation type="submission" date="2025-08" db="UniProtKB">
        <authorList>
            <consortium name="RefSeq"/>
        </authorList>
    </citation>
    <scope>IDENTIFICATION</scope>
    <source>
        <tissue evidence="15">Entire body</tissue>
    </source>
</reference>
<dbReference type="CDD" id="cd03313">
    <property type="entry name" value="enolase"/>
    <property type="match status" value="1"/>
</dbReference>
<dbReference type="RefSeq" id="XP_018328188.1">
    <property type="nucleotide sequence ID" value="XM_018472686.1"/>
</dbReference>
<keyword evidence="14" id="KW-1185">Reference proteome</keyword>
<dbReference type="STRING" id="224129.A0A1W4X713"/>
<feature type="binding site" evidence="11">
    <location>
        <position position="296"/>
    </location>
    <ligand>
        <name>Mg(2+)</name>
        <dbReference type="ChEBI" id="CHEBI:18420"/>
    </ligand>
</feature>
<evidence type="ECO:0000256" key="4">
    <source>
        <dbReference type="ARBA" id="ARBA00017068"/>
    </source>
</evidence>
<dbReference type="AlphaFoldDB" id="A0A1W4X713"/>
<dbReference type="InterPro" id="IPR036849">
    <property type="entry name" value="Enolase-like_C_sf"/>
</dbReference>
<feature type="binding site" evidence="11">
    <location>
        <position position="322"/>
    </location>
    <ligand>
        <name>Mg(2+)</name>
        <dbReference type="ChEBI" id="CHEBI:18420"/>
    </ligand>
</feature>
<dbReference type="GeneID" id="108739020"/>
<evidence type="ECO:0000256" key="2">
    <source>
        <dbReference type="ARBA" id="ARBA00009604"/>
    </source>
</evidence>
<dbReference type="PIRSF" id="PIRSF001400">
    <property type="entry name" value="Enolase"/>
    <property type="match status" value="1"/>
</dbReference>
<comment type="cofactor">
    <cofactor evidence="11">
        <name>Mg(2+)</name>
        <dbReference type="ChEBI" id="CHEBI:18420"/>
    </cofactor>
    <text evidence="11">Mg(2+) is required for catalysis and for stabilizing the dimer.</text>
</comment>
<evidence type="ECO:0000259" key="13">
    <source>
        <dbReference type="SMART" id="SM01193"/>
    </source>
</evidence>
<dbReference type="SFLD" id="SFLDS00001">
    <property type="entry name" value="Enolase"/>
    <property type="match status" value="1"/>
</dbReference>
<evidence type="ECO:0000256" key="1">
    <source>
        <dbReference type="ARBA" id="ARBA00005031"/>
    </source>
</evidence>
<comment type="similarity">
    <text evidence="2">Belongs to the enolase family.</text>
</comment>
<dbReference type="SMART" id="SM01193">
    <property type="entry name" value="Enolase_N"/>
    <property type="match status" value="1"/>
</dbReference>
<keyword evidence="5 11" id="KW-0460">Magnesium</keyword>
<dbReference type="Gene3D" id="3.30.390.10">
    <property type="entry name" value="Enolase-like, N-terminal domain"/>
    <property type="match status" value="1"/>
</dbReference>
<evidence type="ECO:0000313" key="14">
    <source>
        <dbReference type="Proteomes" id="UP000192223"/>
    </source>
</evidence>